<dbReference type="PANTHER" id="PTHR31920:SF51">
    <property type="entry name" value="BINDING PROTEIN, PUTATIVE-RELATED"/>
    <property type="match status" value="1"/>
</dbReference>
<dbReference type="AlphaFoldDB" id="B9RZG5"/>
<dbReference type="InterPro" id="IPR015300">
    <property type="entry name" value="DNA-bd_pseudobarrel_sf"/>
</dbReference>
<feature type="domain" description="TF-B3" evidence="6">
    <location>
        <begin position="1"/>
        <end position="91"/>
    </location>
</feature>
<keyword evidence="3" id="KW-0238">DNA-binding</keyword>
<name>B9RZG5_RICCO</name>
<organism evidence="7 8">
    <name type="scientific">Ricinus communis</name>
    <name type="common">Castor bean</name>
    <dbReference type="NCBI Taxonomy" id="3988"/>
    <lineage>
        <taxon>Eukaryota</taxon>
        <taxon>Viridiplantae</taxon>
        <taxon>Streptophyta</taxon>
        <taxon>Embryophyta</taxon>
        <taxon>Tracheophyta</taxon>
        <taxon>Spermatophyta</taxon>
        <taxon>Magnoliopsida</taxon>
        <taxon>eudicotyledons</taxon>
        <taxon>Gunneridae</taxon>
        <taxon>Pentapetalae</taxon>
        <taxon>rosids</taxon>
        <taxon>fabids</taxon>
        <taxon>Malpighiales</taxon>
        <taxon>Euphorbiaceae</taxon>
        <taxon>Acalyphoideae</taxon>
        <taxon>Acalypheae</taxon>
        <taxon>Ricinus</taxon>
    </lineage>
</organism>
<proteinExistence type="predicted"/>
<dbReference type="Gene3D" id="2.40.330.10">
    <property type="entry name" value="DNA-binding pseudobarrel domain"/>
    <property type="match status" value="1"/>
</dbReference>
<evidence type="ECO:0000256" key="1">
    <source>
        <dbReference type="ARBA" id="ARBA00004123"/>
    </source>
</evidence>
<evidence type="ECO:0000313" key="8">
    <source>
        <dbReference type="Proteomes" id="UP000008311"/>
    </source>
</evidence>
<evidence type="ECO:0000256" key="3">
    <source>
        <dbReference type="ARBA" id="ARBA00023125"/>
    </source>
</evidence>
<dbReference type="CDD" id="cd10017">
    <property type="entry name" value="B3_DNA"/>
    <property type="match status" value="1"/>
</dbReference>
<dbReference type="STRING" id="3988.B9RZG5"/>
<keyword evidence="5" id="KW-0539">Nucleus</keyword>
<evidence type="ECO:0000259" key="6">
    <source>
        <dbReference type="PROSITE" id="PS50863"/>
    </source>
</evidence>
<accession>B9RZG5</accession>
<dbReference type="InParanoid" id="B9RZG5"/>
<dbReference type="SUPFAM" id="SSF101936">
    <property type="entry name" value="DNA-binding pseudobarrel domain"/>
    <property type="match status" value="1"/>
</dbReference>
<gene>
    <name evidence="7" type="ORF">RCOM_0939060</name>
</gene>
<keyword evidence="2" id="KW-0805">Transcription regulation</keyword>
<dbReference type="EMBL" id="EQ973834">
    <property type="protein sequence ID" value="EEF43345.1"/>
    <property type="molecule type" value="Genomic_DNA"/>
</dbReference>
<protein>
    <submittedName>
        <fullName evidence="7">DNA binding protein, putative</fullName>
    </submittedName>
</protein>
<dbReference type="GO" id="GO:0003677">
    <property type="term" value="F:DNA binding"/>
    <property type="evidence" value="ECO:0007669"/>
    <property type="project" value="UniProtKB-KW"/>
</dbReference>
<keyword evidence="8" id="KW-1185">Reference proteome</keyword>
<evidence type="ECO:0000313" key="7">
    <source>
        <dbReference type="EMBL" id="EEF43345.1"/>
    </source>
</evidence>
<comment type="subcellular location">
    <subcellularLocation>
        <location evidence="1">Nucleus</location>
    </subcellularLocation>
</comment>
<dbReference type="SMART" id="SM01019">
    <property type="entry name" value="B3"/>
    <property type="match status" value="1"/>
</dbReference>
<reference evidence="8" key="1">
    <citation type="journal article" date="2010" name="Nat. Biotechnol.">
        <title>Draft genome sequence of the oilseed species Ricinus communis.</title>
        <authorList>
            <person name="Chan A.P."/>
            <person name="Crabtree J."/>
            <person name="Zhao Q."/>
            <person name="Lorenzi H."/>
            <person name="Orvis J."/>
            <person name="Puiu D."/>
            <person name="Melake-Berhan A."/>
            <person name="Jones K.M."/>
            <person name="Redman J."/>
            <person name="Chen G."/>
            <person name="Cahoon E.B."/>
            <person name="Gedil M."/>
            <person name="Stanke M."/>
            <person name="Haas B.J."/>
            <person name="Wortman J.R."/>
            <person name="Fraser-Liggett C.M."/>
            <person name="Ravel J."/>
            <person name="Rabinowicz P.D."/>
        </authorList>
    </citation>
    <scope>NUCLEOTIDE SEQUENCE [LARGE SCALE GENOMIC DNA]</scope>
    <source>
        <strain evidence="8">cv. Hale</strain>
    </source>
</reference>
<evidence type="ECO:0000256" key="4">
    <source>
        <dbReference type="ARBA" id="ARBA00023163"/>
    </source>
</evidence>
<dbReference type="PROSITE" id="PS50863">
    <property type="entry name" value="B3"/>
    <property type="match status" value="1"/>
</dbReference>
<dbReference type="Proteomes" id="UP000008311">
    <property type="component" value="Unassembled WGS sequence"/>
</dbReference>
<dbReference type="InterPro" id="IPR003340">
    <property type="entry name" value="B3_DNA-bd"/>
</dbReference>
<sequence>MDGIFNFEHLQGLPLKFVKEYGNELANIAKLTVSSNGRVWRVGLTKERNHTWYLHNGWHEFASYHSICYGYFLVFEYKGMSNFKVFIFDMSACEIPYWCNKDPPSNMKQ</sequence>
<evidence type="ECO:0000256" key="2">
    <source>
        <dbReference type="ARBA" id="ARBA00023015"/>
    </source>
</evidence>
<dbReference type="PANTHER" id="PTHR31920">
    <property type="entry name" value="B3 DOMAIN-CONTAINING"/>
    <property type="match status" value="1"/>
</dbReference>
<evidence type="ECO:0000256" key="5">
    <source>
        <dbReference type="ARBA" id="ARBA00023242"/>
    </source>
</evidence>
<dbReference type="GO" id="GO:0005634">
    <property type="term" value="C:nucleus"/>
    <property type="evidence" value="ECO:0007669"/>
    <property type="project" value="UniProtKB-SubCell"/>
</dbReference>
<keyword evidence="4" id="KW-0804">Transcription</keyword>
<dbReference type="InterPro" id="IPR050655">
    <property type="entry name" value="Plant_B3_domain"/>
</dbReference>
<dbReference type="Pfam" id="PF02362">
    <property type="entry name" value="B3"/>
    <property type="match status" value="1"/>
</dbReference>